<sequence>MKSPCISVCRFDGRTGWCVACARTLAECREWKKAPRPRLLAINKTLPARLAKLDARGIRVFEEEA</sequence>
<reference evidence="1 2" key="2">
    <citation type="submission" date="2015-02" db="EMBL/GenBank/DDBJ databases">
        <title>The complete genome of Sphingomonas hengshuiensis sp. WHSC-8 isolated from soil of Hengshui Lake.</title>
        <authorList>
            <person name="Wei S."/>
            <person name="Guo J."/>
            <person name="Su C."/>
            <person name="Wu R."/>
            <person name="Zhang Z."/>
            <person name="Liang K."/>
            <person name="Li H."/>
            <person name="Wang T."/>
            <person name="Liu H."/>
            <person name="Zhang C."/>
            <person name="Li Z."/>
            <person name="Wang Q."/>
            <person name="Meng J."/>
        </authorList>
    </citation>
    <scope>NUCLEOTIDE SEQUENCE [LARGE SCALE GENOMIC DNA]</scope>
    <source>
        <strain evidence="1 2">WHSC-8</strain>
    </source>
</reference>
<dbReference type="EMBL" id="CP010836">
    <property type="protein sequence ID" value="AJP70686.1"/>
    <property type="molecule type" value="Genomic_DNA"/>
</dbReference>
<evidence type="ECO:0000313" key="1">
    <source>
        <dbReference type="EMBL" id="AJP70686.1"/>
    </source>
</evidence>
<keyword evidence="2" id="KW-1185">Reference proteome</keyword>
<accession>A0A7U5BEC5</accession>
<dbReference type="Pfam" id="PF06945">
    <property type="entry name" value="DUF1289"/>
    <property type="match status" value="1"/>
</dbReference>
<dbReference type="Proteomes" id="UP000032300">
    <property type="component" value="Chromosome"/>
</dbReference>
<gene>
    <name evidence="1" type="ORF">TS85_00850</name>
</gene>
<name>A0A7U5BEC5_9SPHN</name>
<protein>
    <submittedName>
        <fullName evidence="1">Fe-S protein</fullName>
    </submittedName>
</protein>
<dbReference type="KEGG" id="sphi:TS85_00850"/>
<evidence type="ECO:0000313" key="2">
    <source>
        <dbReference type="Proteomes" id="UP000032300"/>
    </source>
</evidence>
<organism evidence="1 2">
    <name type="scientific">Sphingomonas hengshuiensis</name>
    <dbReference type="NCBI Taxonomy" id="1609977"/>
    <lineage>
        <taxon>Bacteria</taxon>
        <taxon>Pseudomonadati</taxon>
        <taxon>Pseudomonadota</taxon>
        <taxon>Alphaproteobacteria</taxon>
        <taxon>Sphingomonadales</taxon>
        <taxon>Sphingomonadaceae</taxon>
        <taxon>Sphingomonas</taxon>
    </lineage>
</organism>
<proteinExistence type="predicted"/>
<dbReference type="AlphaFoldDB" id="A0A7U5BEC5"/>
<reference evidence="1 2" key="1">
    <citation type="journal article" date="2015" name="Int. J. Syst. Evol. Microbiol.">
        <title>Sphingomonas hengshuiensis sp. nov., isolated from lake wetland.</title>
        <authorList>
            <person name="Wei S."/>
            <person name="Wang T."/>
            <person name="Liu H."/>
            <person name="Zhang C."/>
            <person name="Guo J."/>
            <person name="Wang Q."/>
            <person name="Liang K."/>
            <person name="Zhang Z."/>
        </authorList>
    </citation>
    <scope>NUCLEOTIDE SEQUENCE [LARGE SCALE GENOMIC DNA]</scope>
    <source>
        <strain evidence="1 2">WHSC-8</strain>
    </source>
</reference>
<dbReference type="InterPro" id="IPR010710">
    <property type="entry name" value="DUF1289"/>
</dbReference>
<dbReference type="RefSeq" id="WP_019367761.1">
    <property type="nucleotide sequence ID" value="NZ_CP010836.1"/>
</dbReference>